<protein>
    <submittedName>
        <fullName evidence="2">11886_t:CDS:1</fullName>
    </submittedName>
</protein>
<keyword evidence="3" id="KW-1185">Reference proteome</keyword>
<proteinExistence type="predicted"/>
<evidence type="ECO:0000313" key="2">
    <source>
        <dbReference type="EMBL" id="CAG8770440.1"/>
    </source>
</evidence>
<evidence type="ECO:0000256" key="1">
    <source>
        <dbReference type="SAM" id="Phobius"/>
    </source>
</evidence>
<feature type="transmembrane region" description="Helical" evidence="1">
    <location>
        <begin position="6"/>
        <end position="26"/>
    </location>
</feature>
<dbReference type="EMBL" id="CAJVPV010046198">
    <property type="protein sequence ID" value="CAG8770440.1"/>
    <property type="molecule type" value="Genomic_DNA"/>
</dbReference>
<accession>A0A9N9J9U9</accession>
<evidence type="ECO:0000313" key="3">
    <source>
        <dbReference type="Proteomes" id="UP000789342"/>
    </source>
</evidence>
<keyword evidence="1" id="KW-0812">Transmembrane</keyword>
<feature type="transmembrane region" description="Helical" evidence="1">
    <location>
        <begin position="38"/>
        <end position="61"/>
    </location>
</feature>
<dbReference type="Proteomes" id="UP000789342">
    <property type="component" value="Unassembled WGS sequence"/>
</dbReference>
<reference evidence="2" key="1">
    <citation type="submission" date="2021-06" db="EMBL/GenBank/DDBJ databases">
        <authorList>
            <person name="Kallberg Y."/>
            <person name="Tangrot J."/>
            <person name="Rosling A."/>
        </authorList>
    </citation>
    <scope>NUCLEOTIDE SEQUENCE</scope>
    <source>
        <strain evidence="2">CL551</strain>
    </source>
</reference>
<gene>
    <name evidence="2" type="ORF">AMORRO_LOCUS16548</name>
</gene>
<comment type="caution">
    <text evidence="2">The sequence shown here is derived from an EMBL/GenBank/DDBJ whole genome shotgun (WGS) entry which is preliminary data.</text>
</comment>
<keyword evidence="1" id="KW-1133">Transmembrane helix</keyword>
<dbReference type="AlphaFoldDB" id="A0A9N9J9U9"/>
<feature type="non-terminal residue" evidence="2">
    <location>
        <position position="1"/>
    </location>
</feature>
<name>A0A9N9J9U9_9GLOM</name>
<organism evidence="2 3">
    <name type="scientific">Acaulospora morrowiae</name>
    <dbReference type="NCBI Taxonomy" id="94023"/>
    <lineage>
        <taxon>Eukaryota</taxon>
        <taxon>Fungi</taxon>
        <taxon>Fungi incertae sedis</taxon>
        <taxon>Mucoromycota</taxon>
        <taxon>Glomeromycotina</taxon>
        <taxon>Glomeromycetes</taxon>
        <taxon>Diversisporales</taxon>
        <taxon>Acaulosporaceae</taxon>
        <taxon>Acaulospora</taxon>
    </lineage>
</organism>
<keyword evidence="1" id="KW-0472">Membrane</keyword>
<sequence>MSTLWAMAIVAGISIFVVISLSKVGLFPLYETTILKRCFTFGELAVVAQALTLLAMELWVISVNKLVLLKNPYF</sequence>